<organism evidence="4 5">
    <name type="scientific">Phytophthora fragariaefolia</name>
    <dbReference type="NCBI Taxonomy" id="1490495"/>
    <lineage>
        <taxon>Eukaryota</taxon>
        <taxon>Sar</taxon>
        <taxon>Stramenopiles</taxon>
        <taxon>Oomycota</taxon>
        <taxon>Peronosporomycetes</taxon>
        <taxon>Peronosporales</taxon>
        <taxon>Peronosporaceae</taxon>
        <taxon>Phytophthora</taxon>
    </lineage>
</organism>
<evidence type="ECO:0000313" key="4">
    <source>
        <dbReference type="EMBL" id="GMF39122.1"/>
    </source>
</evidence>
<dbReference type="InterPro" id="IPR043128">
    <property type="entry name" value="Rev_trsase/Diguanyl_cyclase"/>
</dbReference>
<evidence type="ECO:0000256" key="2">
    <source>
        <dbReference type="SAM" id="MobiDB-lite"/>
    </source>
</evidence>
<reference evidence="4" key="1">
    <citation type="submission" date="2023-04" db="EMBL/GenBank/DDBJ databases">
        <title>Phytophthora fragariaefolia NBRC 109709.</title>
        <authorList>
            <person name="Ichikawa N."/>
            <person name="Sato H."/>
            <person name="Tonouchi N."/>
        </authorList>
    </citation>
    <scope>NUCLEOTIDE SEQUENCE</scope>
    <source>
        <strain evidence="4">NBRC 109709</strain>
    </source>
</reference>
<dbReference type="Gene3D" id="3.30.70.270">
    <property type="match status" value="1"/>
</dbReference>
<dbReference type="InterPro" id="IPR043502">
    <property type="entry name" value="DNA/RNA_pol_sf"/>
</dbReference>
<dbReference type="OrthoDB" id="91428at2759"/>
<keyword evidence="5" id="KW-1185">Reference proteome</keyword>
<dbReference type="FunFam" id="3.30.70.270:FF:000020">
    <property type="entry name" value="Transposon Tf2-6 polyprotein-like Protein"/>
    <property type="match status" value="1"/>
</dbReference>
<comment type="caution">
    <text evidence="4">The sequence shown here is derived from an EMBL/GenBank/DDBJ whole genome shotgun (WGS) entry which is preliminary data.</text>
</comment>
<proteinExistence type="predicted"/>
<dbReference type="AlphaFoldDB" id="A0A9W6XIC1"/>
<dbReference type="PANTHER" id="PTHR37984">
    <property type="entry name" value="PROTEIN CBG26694"/>
    <property type="match status" value="1"/>
</dbReference>
<dbReference type="Pfam" id="PF17919">
    <property type="entry name" value="RT_RNaseH_2"/>
    <property type="match status" value="1"/>
</dbReference>
<dbReference type="EMBL" id="BSXT01001135">
    <property type="protein sequence ID" value="GMF39122.1"/>
    <property type="molecule type" value="Genomic_DNA"/>
</dbReference>
<protein>
    <submittedName>
        <fullName evidence="4">Unnamed protein product</fullName>
    </submittedName>
</protein>
<name>A0A9W6XIC1_9STRA</name>
<evidence type="ECO:0000313" key="5">
    <source>
        <dbReference type="Proteomes" id="UP001165121"/>
    </source>
</evidence>
<gene>
    <name evidence="4" type="ORF">Pfra01_001152400</name>
</gene>
<dbReference type="InterPro" id="IPR050951">
    <property type="entry name" value="Retrovirus_Pol_polyprotein"/>
</dbReference>
<feature type="compositionally biased region" description="Gly residues" evidence="2">
    <location>
        <begin position="1"/>
        <end position="11"/>
    </location>
</feature>
<evidence type="ECO:0000256" key="1">
    <source>
        <dbReference type="ARBA" id="ARBA00023268"/>
    </source>
</evidence>
<evidence type="ECO:0000259" key="3">
    <source>
        <dbReference type="Pfam" id="PF17919"/>
    </source>
</evidence>
<feature type="region of interest" description="Disordered" evidence="2">
    <location>
        <begin position="1"/>
        <end position="27"/>
    </location>
</feature>
<feature type="domain" description="Reverse transcriptase/retrotransposon-derived protein RNase H-like" evidence="3">
    <location>
        <begin position="96"/>
        <end position="192"/>
    </location>
</feature>
<keyword evidence="1" id="KW-0511">Multifunctional enzyme</keyword>
<dbReference type="Proteomes" id="UP001165121">
    <property type="component" value="Unassembled WGS sequence"/>
</dbReference>
<sequence>MADGWHPGGSGKASHQREGLELGNTSDEDKGLMLNLLRRSMESLVTSMRDFPVPKDEKAVERFVHLAGSYRRFVANFESKAAPLMTLLRKAVAWGWDDKQQQALDWLKKDLIERPLLAYPNFIKPFKFVTGASAVDLGAAFMQDQDRGEQPIAFASKVNSSTVATYSITDLECAEVVWTIKRFWPYLCGGRFALVTDHNALSWLIKRQRSDWEAASLGTAAPGVRLQRAVSTRVD</sequence>
<dbReference type="InterPro" id="IPR041577">
    <property type="entry name" value="RT_RNaseH_2"/>
</dbReference>
<accession>A0A9W6XIC1</accession>
<dbReference type="PANTHER" id="PTHR37984:SF5">
    <property type="entry name" value="PROTEIN NYNRIN-LIKE"/>
    <property type="match status" value="1"/>
</dbReference>
<dbReference type="GO" id="GO:0003824">
    <property type="term" value="F:catalytic activity"/>
    <property type="evidence" value="ECO:0007669"/>
    <property type="project" value="UniProtKB-KW"/>
</dbReference>
<dbReference type="SUPFAM" id="SSF56672">
    <property type="entry name" value="DNA/RNA polymerases"/>
    <property type="match status" value="1"/>
</dbReference>